<name>A0A7Y6EG43_9SPHN</name>
<keyword evidence="1" id="KW-0175">Coiled coil</keyword>
<feature type="coiled-coil region" evidence="1">
    <location>
        <begin position="127"/>
        <end position="154"/>
    </location>
</feature>
<proteinExistence type="predicted"/>
<sequence length="155" mass="16436">MTPEKIDLKRATQEMVKGVGGLEAAAGFCRVGKSVLGDNQSVSRPESFIAIDVVADLEPLARERSGWPHVTRALCKQMGGVFVAVPEGRATGANLMGLLARKVKEGADVSSGLCEALRDGVVEPAEARKVRSEIMELMELLAAMDAELASIEQDG</sequence>
<comment type="caution">
    <text evidence="2">The sequence shown here is derived from an EMBL/GenBank/DDBJ whole genome shotgun (WGS) entry which is preliminary data.</text>
</comment>
<dbReference type="Proteomes" id="UP000536441">
    <property type="component" value="Unassembled WGS sequence"/>
</dbReference>
<gene>
    <name evidence="2" type="ORF">HP438_03195</name>
</gene>
<evidence type="ECO:0000313" key="3">
    <source>
        <dbReference type="Proteomes" id="UP000536441"/>
    </source>
</evidence>
<protein>
    <submittedName>
        <fullName evidence="2">Uncharacterized protein</fullName>
    </submittedName>
</protein>
<dbReference type="RefSeq" id="WP_175310761.1">
    <property type="nucleotide sequence ID" value="NZ_CBCRYR010000030.1"/>
</dbReference>
<keyword evidence="3" id="KW-1185">Reference proteome</keyword>
<evidence type="ECO:0000313" key="2">
    <source>
        <dbReference type="EMBL" id="NUU45981.1"/>
    </source>
</evidence>
<dbReference type="InterPro" id="IPR009679">
    <property type="entry name" value="Phage_186_CII-like"/>
</dbReference>
<organism evidence="2 3">
    <name type="scientific">Sphingomonas zeae</name>
    <dbReference type="NCBI Taxonomy" id="1646122"/>
    <lineage>
        <taxon>Bacteria</taxon>
        <taxon>Pseudomonadati</taxon>
        <taxon>Pseudomonadota</taxon>
        <taxon>Alphaproteobacteria</taxon>
        <taxon>Sphingomonadales</taxon>
        <taxon>Sphingomonadaceae</taxon>
        <taxon>Sphingomonas</taxon>
    </lineage>
</organism>
<dbReference type="GO" id="GO:0003677">
    <property type="term" value="F:DNA binding"/>
    <property type="evidence" value="ECO:0007669"/>
    <property type="project" value="InterPro"/>
</dbReference>
<reference evidence="2 3" key="1">
    <citation type="submission" date="2020-05" db="EMBL/GenBank/DDBJ databases">
        <title>Genome Sequencing of Type Strains.</title>
        <authorList>
            <person name="Lemaire J.F."/>
            <person name="Inderbitzin P."/>
            <person name="Gregorio O.A."/>
            <person name="Collins S.B."/>
            <person name="Wespe N."/>
            <person name="Knight-Connoni V."/>
        </authorList>
    </citation>
    <scope>NUCLEOTIDE SEQUENCE [LARGE SCALE GENOMIC DNA]</scope>
    <source>
        <strain evidence="2 3">DSM 100049</strain>
    </source>
</reference>
<dbReference type="AlphaFoldDB" id="A0A7Y6EG43"/>
<dbReference type="EMBL" id="JABMCH010000050">
    <property type="protein sequence ID" value="NUU45981.1"/>
    <property type="molecule type" value="Genomic_DNA"/>
</dbReference>
<evidence type="ECO:0000256" key="1">
    <source>
        <dbReference type="SAM" id="Coils"/>
    </source>
</evidence>
<dbReference type="Pfam" id="PF06892">
    <property type="entry name" value="Phage_CP76"/>
    <property type="match status" value="1"/>
</dbReference>
<accession>A0A7Y6EG43</accession>